<dbReference type="STRING" id="1802579.A2310_08390"/>
<dbReference type="EMBL" id="MEUB01000009">
    <property type="protein sequence ID" value="OGC24413.1"/>
    <property type="molecule type" value="Genomic_DNA"/>
</dbReference>
<evidence type="ECO:0000313" key="1">
    <source>
        <dbReference type="EMBL" id="OGC24413.1"/>
    </source>
</evidence>
<proteinExistence type="predicted"/>
<sequence>MRYLAAILIILFLLPVFGYAQNEPYNIDVKSLYSDPDGNSKLVYEIPIEVKLLDISKDANWYKVYLKFFLGPIEFKSIGWAYIPIGTILAEREKQNKILAIE</sequence>
<dbReference type="AlphaFoldDB" id="A0A1F4SXG5"/>
<evidence type="ECO:0000313" key="2">
    <source>
        <dbReference type="Proteomes" id="UP000178417"/>
    </source>
</evidence>
<comment type="caution">
    <text evidence="1">The sequence shown here is derived from an EMBL/GenBank/DDBJ whole genome shotgun (WGS) entry which is preliminary data.</text>
</comment>
<protein>
    <submittedName>
        <fullName evidence="1">Uncharacterized protein</fullName>
    </submittedName>
</protein>
<gene>
    <name evidence="1" type="ORF">A2310_08390</name>
</gene>
<dbReference type="Proteomes" id="UP000178417">
    <property type="component" value="Unassembled WGS sequence"/>
</dbReference>
<reference evidence="1 2" key="1">
    <citation type="journal article" date="2016" name="Nat. Commun.">
        <title>Thousands of microbial genomes shed light on interconnected biogeochemical processes in an aquifer system.</title>
        <authorList>
            <person name="Anantharaman K."/>
            <person name="Brown C.T."/>
            <person name="Hug L.A."/>
            <person name="Sharon I."/>
            <person name="Castelle C.J."/>
            <person name="Probst A.J."/>
            <person name="Thomas B.C."/>
            <person name="Singh A."/>
            <person name="Wilkins M.J."/>
            <person name="Karaoz U."/>
            <person name="Brodie E.L."/>
            <person name="Williams K.H."/>
            <person name="Hubbard S.S."/>
            <person name="Banfield J.F."/>
        </authorList>
    </citation>
    <scope>NUCLEOTIDE SEQUENCE [LARGE SCALE GENOMIC DNA]</scope>
</reference>
<name>A0A1F4SXG5_UNCSA</name>
<accession>A0A1F4SXG5</accession>
<organism evidence="1 2">
    <name type="scientific">candidate division WOR-1 bacterium RIFOXYB2_FULL_37_13</name>
    <dbReference type="NCBI Taxonomy" id="1802579"/>
    <lineage>
        <taxon>Bacteria</taxon>
        <taxon>Bacillati</taxon>
        <taxon>Saganbacteria</taxon>
    </lineage>
</organism>